<sequence>MNLLQPPGTREGTIMKTVSATVPVTVKAEVATVLAEHGISMTAFVRQLLTRVAARDAETLAWLDEARR</sequence>
<dbReference type="EMBL" id="CP028901">
    <property type="protein sequence ID" value="AWB32502.1"/>
    <property type="molecule type" value="Genomic_DNA"/>
</dbReference>
<evidence type="ECO:0000313" key="2">
    <source>
        <dbReference type="Proteomes" id="UP000244571"/>
    </source>
</evidence>
<evidence type="ECO:0000313" key="1">
    <source>
        <dbReference type="EMBL" id="AWB32502.1"/>
    </source>
</evidence>
<dbReference type="Proteomes" id="UP000244571">
    <property type="component" value="Chromosome"/>
</dbReference>
<reference evidence="1 2" key="1">
    <citation type="submission" date="2018-04" db="EMBL/GenBank/DDBJ databases">
        <title>Bordetella sp. HZ20 isolated from seawater.</title>
        <authorList>
            <person name="Sun C."/>
        </authorList>
    </citation>
    <scope>NUCLEOTIDE SEQUENCE [LARGE SCALE GENOMIC DNA]</scope>
    <source>
        <strain evidence="1 2">HZ20</strain>
    </source>
</reference>
<accession>A0A2R4XFC3</accession>
<protein>
    <submittedName>
        <fullName evidence="1">Uncharacterized protein</fullName>
    </submittedName>
</protein>
<dbReference type="GO" id="GO:0006355">
    <property type="term" value="P:regulation of DNA-templated transcription"/>
    <property type="evidence" value="ECO:0007669"/>
    <property type="project" value="InterPro"/>
</dbReference>
<dbReference type="Gene3D" id="1.10.1220.10">
    <property type="entry name" value="Met repressor-like"/>
    <property type="match status" value="1"/>
</dbReference>
<gene>
    <name evidence="1" type="ORF">DBV39_00845</name>
</gene>
<dbReference type="InterPro" id="IPR013321">
    <property type="entry name" value="Arc_rbn_hlx_hlx"/>
</dbReference>
<proteinExistence type="predicted"/>
<keyword evidence="2" id="KW-1185">Reference proteome</keyword>
<dbReference type="AlphaFoldDB" id="A0A2R4XFC3"/>
<organism evidence="1 2">
    <name type="scientific">Orrella marina</name>
    <dbReference type="NCBI Taxonomy" id="2163011"/>
    <lineage>
        <taxon>Bacteria</taxon>
        <taxon>Pseudomonadati</taxon>
        <taxon>Pseudomonadota</taxon>
        <taxon>Betaproteobacteria</taxon>
        <taxon>Burkholderiales</taxon>
        <taxon>Alcaligenaceae</taxon>
        <taxon>Orrella</taxon>
    </lineage>
</organism>
<dbReference type="KEGG" id="boz:DBV39_00845"/>
<name>A0A2R4XFC3_9BURK</name>